<accession>A0A366LZ05</accession>
<keyword evidence="1" id="KW-0378">Hydrolase</keyword>
<evidence type="ECO:0000256" key="1">
    <source>
        <dbReference type="ARBA" id="ARBA00022801"/>
    </source>
</evidence>
<reference evidence="4 5" key="1">
    <citation type="submission" date="2018-06" db="EMBL/GenBank/DDBJ databases">
        <title>Sphaerisporangium craniellae sp. nov., isolated from a marine sponge in the South China Sea.</title>
        <authorList>
            <person name="Li L."/>
        </authorList>
    </citation>
    <scope>NUCLEOTIDE SEQUENCE [LARGE SCALE GENOMIC DNA]</scope>
    <source>
        <strain evidence="4 5">LHW63015</strain>
    </source>
</reference>
<evidence type="ECO:0000313" key="5">
    <source>
        <dbReference type="Proteomes" id="UP000253303"/>
    </source>
</evidence>
<sequence length="161" mass="17109">MSGTPGEVILKGDPIPYNIEPDPSPVPPSRPWRRMVRVRNDGDRAIQVGSHFHFHEANSGFAERDTDSPPPEGNVGYLPKGLVVIDDEGQEVSEPEKVALTAGYRLDIPAGTAFRFEPGEEHDVRLVALTGEGTVPGLGTRGTLVSHVWRPAAGGPGEGGG</sequence>
<dbReference type="Pfam" id="PF00699">
    <property type="entry name" value="Urease_beta"/>
    <property type="match status" value="2"/>
</dbReference>
<gene>
    <name evidence="4" type="ORF">DP939_14545</name>
</gene>
<dbReference type="EMBL" id="QMEY01000005">
    <property type="protein sequence ID" value="RBQ19165.1"/>
    <property type="molecule type" value="Genomic_DNA"/>
</dbReference>
<dbReference type="InterPro" id="IPR050069">
    <property type="entry name" value="Urease_subunit"/>
</dbReference>
<dbReference type="GO" id="GO:0009039">
    <property type="term" value="F:urease activity"/>
    <property type="evidence" value="ECO:0007669"/>
    <property type="project" value="UniProtKB-EC"/>
</dbReference>
<comment type="caution">
    <text evidence="4">The sequence shown here is derived from an EMBL/GenBank/DDBJ whole genome shotgun (WGS) entry which is preliminary data.</text>
</comment>
<dbReference type="Proteomes" id="UP000253303">
    <property type="component" value="Unassembled WGS sequence"/>
</dbReference>
<dbReference type="RefSeq" id="WP_113981225.1">
    <property type="nucleotide sequence ID" value="NZ_QMEY01000005.1"/>
</dbReference>
<dbReference type="InterPro" id="IPR036461">
    <property type="entry name" value="Urease_betasu_sf"/>
</dbReference>
<proteinExistence type="predicted"/>
<name>A0A366LZ05_9ACTN</name>
<dbReference type="OrthoDB" id="9797217at2"/>
<dbReference type="GO" id="GO:0035550">
    <property type="term" value="C:urease complex"/>
    <property type="evidence" value="ECO:0007669"/>
    <property type="project" value="InterPro"/>
</dbReference>
<comment type="catalytic activity">
    <reaction evidence="2">
        <text>urea + 2 H2O + H(+) = hydrogencarbonate + 2 NH4(+)</text>
        <dbReference type="Rhea" id="RHEA:20557"/>
        <dbReference type="ChEBI" id="CHEBI:15377"/>
        <dbReference type="ChEBI" id="CHEBI:15378"/>
        <dbReference type="ChEBI" id="CHEBI:16199"/>
        <dbReference type="ChEBI" id="CHEBI:17544"/>
        <dbReference type="ChEBI" id="CHEBI:28938"/>
        <dbReference type="EC" id="3.5.1.5"/>
    </reaction>
</comment>
<dbReference type="GO" id="GO:0043419">
    <property type="term" value="P:urea catabolic process"/>
    <property type="evidence" value="ECO:0007669"/>
    <property type="project" value="InterPro"/>
</dbReference>
<dbReference type="PANTHER" id="PTHR33569:SF1">
    <property type="entry name" value="UREASE"/>
    <property type="match status" value="1"/>
</dbReference>
<dbReference type="InterPro" id="IPR002019">
    <property type="entry name" value="Urease_beta-like"/>
</dbReference>
<feature type="region of interest" description="Disordered" evidence="3">
    <location>
        <begin position="1"/>
        <end position="32"/>
    </location>
</feature>
<dbReference type="SUPFAM" id="SSF51278">
    <property type="entry name" value="Urease, beta-subunit"/>
    <property type="match status" value="2"/>
</dbReference>
<protein>
    <recommendedName>
        <fullName evidence="6">Urease</fullName>
    </recommendedName>
</protein>
<evidence type="ECO:0000313" key="4">
    <source>
        <dbReference type="EMBL" id="RBQ19165.1"/>
    </source>
</evidence>
<dbReference type="PANTHER" id="PTHR33569">
    <property type="entry name" value="UREASE"/>
    <property type="match status" value="1"/>
</dbReference>
<evidence type="ECO:0008006" key="6">
    <source>
        <dbReference type="Google" id="ProtNLM"/>
    </source>
</evidence>
<dbReference type="AlphaFoldDB" id="A0A366LZ05"/>
<dbReference type="Gene3D" id="2.10.150.10">
    <property type="entry name" value="Urease, beta subunit"/>
    <property type="match status" value="1"/>
</dbReference>
<organism evidence="4 5">
    <name type="scientific">Spongiactinospora rosea</name>
    <dbReference type="NCBI Taxonomy" id="2248750"/>
    <lineage>
        <taxon>Bacteria</taxon>
        <taxon>Bacillati</taxon>
        <taxon>Actinomycetota</taxon>
        <taxon>Actinomycetes</taxon>
        <taxon>Streptosporangiales</taxon>
        <taxon>Streptosporangiaceae</taxon>
        <taxon>Spongiactinospora</taxon>
    </lineage>
</organism>
<keyword evidence="5" id="KW-1185">Reference proteome</keyword>
<evidence type="ECO:0000256" key="3">
    <source>
        <dbReference type="SAM" id="MobiDB-lite"/>
    </source>
</evidence>
<evidence type="ECO:0000256" key="2">
    <source>
        <dbReference type="ARBA" id="ARBA00047778"/>
    </source>
</evidence>